<evidence type="ECO:0008006" key="3">
    <source>
        <dbReference type="Google" id="ProtNLM"/>
    </source>
</evidence>
<organism evidence="1 2">
    <name type="scientific">Streptomyces composti</name>
    <dbReference type="NCBI Taxonomy" id="2720025"/>
    <lineage>
        <taxon>Bacteria</taxon>
        <taxon>Bacillati</taxon>
        <taxon>Actinomycetota</taxon>
        <taxon>Actinomycetes</taxon>
        <taxon>Kitasatosporales</taxon>
        <taxon>Streptomycetaceae</taxon>
        <taxon>Streptomyces</taxon>
    </lineage>
</organism>
<protein>
    <recommendedName>
        <fullName evidence="3">Transglycosylase SLT domain-containing protein</fullName>
    </recommendedName>
</protein>
<gene>
    <name evidence="1" type="ORF">HCJ93_08380</name>
</gene>
<comment type="caution">
    <text evidence="1">The sequence shown here is derived from an EMBL/GenBank/DDBJ whole genome shotgun (WGS) entry which is preliminary data.</text>
</comment>
<dbReference type="RefSeq" id="WP_167992578.1">
    <property type="nucleotide sequence ID" value="NZ_JAATEM010000008.1"/>
</dbReference>
<evidence type="ECO:0000313" key="2">
    <source>
        <dbReference type="Proteomes" id="UP000730591"/>
    </source>
</evidence>
<dbReference type="EMBL" id="JAATEM010000008">
    <property type="protein sequence ID" value="NJP50087.1"/>
    <property type="molecule type" value="Genomic_DNA"/>
</dbReference>
<dbReference type="SUPFAM" id="SSF53955">
    <property type="entry name" value="Lysozyme-like"/>
    <property type="match status" value="1"/>
</dbReference>
<keyword evidence="2" id="KW-1185">Reference proteome</keyword>
<proteinExistence type="predicted"/>
<accession>A0ABX1A4U8</accession>
<sequence>MADAGFEAFLWSITMQESGGNYRAVGPPTPYGRAYGRYQVLAPNVGPWTAKYYGKRLTPQQFLNNPAAQDAVVRGVLGGYYRKYGARGAAAMWYSGQPNPNKTYGNPPVYQYVNSVVSRMGSYRGQKIGVGASGGGGYTSGGPVKVALSREELMEQYGLSASLINSSKELRSLFNKAVAGSWSAARFQAALKNSKWWKNQSSTLRKYLTTKYTDPATWKQQQSAATYAVNQLAVAVGLGNQIKGGKASKLLKDAVYKKTALGWTDARIKDWMGTKVSVHSGGMWGEAGEAFDEMHEIAYLNGMKYSTSWYAKRAKDVVSGKTTMQNVEETIRRQAAARYAPYAEQIRAGQNVLDLAAPYIKSVAQLLELPESDVDLNEKLVYNAMSGGHGGANFPLWEFEKAVKNDPRWRKTNNARESMFTVAHKILQDFGVSY</sequence>
<dbReference type="Proteomes" id="UP000730591">
    <property type="component" value="Unassembled WGS sequence"/>
</dbReference>
<evidence type="ECO:0000313" key="1">
    <source>
        <dbReference type="EMBL" id="NJP50087.1"/>
    </source>
</evidence>
<reference evidence="1 2" key="1">
    <citation type="submission" date="2020-03" db="EMBL/GenBank/DDBJ databases">
        <title>WGS of actinomycetes isolated from Thailand.</title>
        <authorList>
            <person name="Thawai C."/>
        </authorList>
    </citation>
    <scope>NUCLEOTIDE SEQUENCE [LARGE SCALE GENOMIC DNA]</scope>
    <source>
        <strain evidence="1 2">SBST2-5</strain>
    </source>
</reference>
<name>A0ABX1A4U8_9ACTN</name>
<dbReference type="InterPro" id="IPR023346">
    <property type="entry name" value="Lysozyme-like_dom_sf"/>
</dbReference>